<proteinExistence type="predicted"/>
<sequence length="490" mass="56491">MGKVVSEPQKCICEGRQILYAVLIANEVVDSRLKSNQGGVLCKLDIKKAYDHVNWKFISKFEGFETRRPPLPYLFVIAMEVFSCLLRRAISGGFYLGGGGWSPFLLFGSTFGSPLKSEVVWDGVEERFRKRLAIWKRQYILKEGKLTLIQSTLSGMPIYFMSLFYLPRKVRLRLEKIQRDFLWGGGALVKRPYLVRWNLVCLEKRKGGLGVRNLALMNKTLLSKWNWCFAIEGEAFWKQVISHKYGEEEGGWCTRVISGSYGVGLWKAIRMEWFCLNNRLTFQVGCGRRVRFWKDKWCGDEPLCESFPSLFAISLDKDAWILDVWSPDDVGDGWTPIFSRAFNDWEIEMVERFMLKIQAFRVQREDKDKMVWTASKSGAFSVKSLYSMLEPGGSLLFPCGSIWKANVPPKVAFFVWEASWGKILTLEQLQRRGTRWQIGVFCLSEVEMVDHLLLHCAKTRALWSLIFSLFGVDWVLSGSVKDTILGWENP</sequence>
<dbReference type="PANTHER" id="PTHR33116">
    <property type="entry name" value="REVERSE TRANSCRIPTASE ZINC-BINDING DOMAIN-CONTAINING PROTEIN-RELATED-RELATED"/>
    <property type="match status" value="1"/>
</dbReference>
<dbReference type="EMBL" id="QGNW01000733">
    <property type="protein sequence ID" value="RVW63723.1"/>
    <property type="molecule type" value="Genomic_DNA"/>
</dbReference>
<organism evidence="2 3">
    <name type="scientific">Vitis vinifera</name>
    <name type="common">Grape</name>
    <dbReference type="NCBI Taxonomy" id="29760"/>
    <lineage>
        <taxon>Eukaryota</taxon>
        <taxon>Viridiplantae</taxon>
        <taxon>Streptophyta</taxon>
        <taxon>Embryophyta</taxon>
        <taxon>Tracheophyta</taxon>
        <taxon>Spermatophyta</taxon>
        <taxon>Magnoliopsida</taxon>
        <taxon>eudicotyledons</taxon>
        <taxon>Gunneridae</taxon>
        <taxon>Pentapetalae</taxon>
        <taxon>rosids</taxon>
        <taxon>Vitales</taxon>
        <taxon>Vitaceae</taxon>
        <taxon>Viteae</taxon>
        <taxon>Vitis</taxon>
    </lineage>
</organism>
<evidence type="ECO:0000313" key="3">
    <source>
        <dbReference type="Proteomes" id="UP000288805"/>
    </source>
</evidence>
<dbReference type="AlphaFoldDB" id="A0A438FUU1"/>
<dbReference type="InterPro" id="IPR026960">
    <property type="entry name" value="RVT-Znf"/>
</dbReference>
<dbReference type="Proteomes" id="UP000288805">
    <property type="component" value="Unassembled WGS sequence"/>
</dbReference>
<accession>A0A438FUU1</accession>
<feature type="domain" description="Reverse transcriptase zinc-binding" evidence="1">
    <location>
        <begin position="380"/>
        <end position="463"/>
    </location>
</feature>
<name>A0A438FUU1_VITVI</name>
<dbReference type="PANTHER" id="PTHR33116:SF78">
    <property type="entry name" value="OS12G0587133 PROTEIN"/>
    <property type="match status" value="1"/>
</dbReference>
<comment type="caution">
    <text evidence="2">The sequence shown here is derived from an EMBL/GenBank/DDBJ whole genome shotgun (WGS) entry which is preliminary data.</text>
</comment>
<dbReference type="Pfam" id="PF13966">
    <property type="entry name" value="zf-RVT"/>
    <property type="match status" value="1"/>
</dbReference>
<evidence type="ECO:0000313" key="2">
    <source>
        <dbReference type="EMBL" id="RVW63723.1"/>
    </source>
</evidence>
<gene>
    <name evidence="2" type="primary">VvCHDp000001_177</name>
    <name evidence="2" type="ORF">CK203_052747</name>
</gene>
<protein>
    <submittedName>
        <fullName evidence="2">Putative ribonuclease H protein</fullName>
    </submittedName>
</protein>
<evidence type="ECO:0000259" key="1">
    <source>
        <dbReference type="Pfam" id="PF13966"/>
    </source>
</evidence>
<reference evidence="2 3" key="1">
    <citation type="journal article" date="2018" name="PLoS Genet.">
        <title>Population sequencing reveals clonal diversity and ancestral inbreeding in the grapevine cultivar Chardonnay.</title>
        <authorList>
            <person name="Roach M.J."/>
            <person name="Johnson D.L."/>
            <person name="Bohlmann J."/>
            <person name="van Vuuren H.J."/>
            <person name="Jones S.J."/>
            <person name="Pretorius I.S."/>
            <person name="Schmidt S.A."/>
            <person name="Borneman A.R."/>
        </authorList>
    </citation>
    <scope>NUCLEOTIDE SEQUENCE [LARGE SCALE GENOMIC DNA]</scope>
    <source>
        <strain evidence="3">cv. Chardonnay</strain>
        <tissue evidence="2">Leaf</tissue>
    </source>
</reference>